<feature type="region of interest" description="Disordered" evidence="1">
    <location>
        <begin position="1"/>
        <end position="26"/>
    </location>
</feature>
<sequence length="146" mass="16837">MPTTTGQRGNIPPQPSNRSLNNESPMYQGSSMIMVRNIPESMKAIRSQSMPMAFQQIGTHALHRRRFRRIANMYAELRLTQIGSNVQASEHLMAALTNKISLQRDQERAVAYTHFSSWRLRLWKAIEKPGMSRLSRMWVMFMVATV</sequence>
<organism evidence="2">
    <name type="scientific">Spongospora subterranea</name>
    <dbReference type="NCBI Taxonomy" id="70186"/>
    <lineage>
        <taxon>Eukaryota</taxon>
        <taxon>Sar</taxon>
        <taxon>Rhizaria</taxon>
        <taxon>Endomyxa</taxon>
        <taxon>Phytomyxea</taxon>
        <taxon>Plasmodiophorida</taxon>
        <taxon>Plasmodiophoridae</taxon>
        <taxon>Spongospora</taxon>
    </lineage>
</organism>
<protein>
    <submittedName>
        <fullName evidence="2">Uncharacterized protein</fullName>
    </submittedName>
</protein>
<feature type="compositionally biased region" description="Polar residues" evidence="1">
    <location>
        <begin position="16"/>
        <end position="26"/>
    </location>
</feature>
<reference evidence="2" key="1">
    <citation type="submission" date="2015-04" db="EMBL/GenBank/DDBJ databases">
        <title>The genome sequence of the plant pathogenic Rhizarian Plasmodiophora brassicae reveals insights in its biotrophic life cycle and the origin of chitin synthesis.</title>
        <authorList>
            <person name="Schwelm A."/>
            <person name="Fogelqvist J."/>
            <person name="Knaust A."/>
            <person name="Julke S."/>
            <person name="Lilja T."/>
            <person name="Dhandapani V."/>
            <person name="Bonilla-Rosso G."/>
            <person name="Karlsson M."/>
            <person name="Shevchenko A."/>
            <person name="Choi S.R."/>
            <person name="Kim H.G."/>
            <person name="Park J.Y."/>
            <person name="Lim Y.P."/>
            <person name="Ludwig-Muller J."/>
            <person name="Dixelius C."/>
        </authorList>
    </citation>
    <scope>NUCLEOTIDE SEQUENCE</scope>
    <source>
        <tissue evidence="2">Potato root galls</tissue>
    </source>
</reference>
<dbReference type="EMBL" id="HACM01001216">
    <property type="protein sequence ID" value="CRZ01658.1"/>
    <property type="molecule type" value="Transcribed_RNA"/>
</dbReference>
<dbReference type="EMBL" id="HACM01001218">
    <property type="protein sequence ID" value="CRZ01660.1"/>
    <property type="molecule type" value="Transcribed_RNA"/>
</dbReference>
<name>A0A0H5QI41_9EUKA</name>
<evidence type="ECO:0000313" key="2">
    <source>
        <dbReference type="EMBL" id="CRZ01658.1"/>
    </source>
</evidence>
<accession>A0A0H5QI41</accession>
<dbReference type="AlphaFoldDB" id="A0A0H5QI41"/>
<evidence type="ECO:0000256" key="1">
    <source>
        <dbReference type="SAM" id="MobiDB-lite"/>
    </source>
</evidence>
<proteinExistence type="predicted"/>